<keyword evidence="4" id="KW-0808">Transferase</keyword>
<accession>A0A5B7BSX4</accession>
<keyword evidence="5 17" id="KW-0812">Transmembrane</keyword>
<evidence type="ECO:0000256" key="4">
    <source>
        <dbReference type="ARBA" id="ARBA00022679"/>
    </source>
</evidence>
<dbReference type="InterPro" id="IPR038408">
    <property type="entry name" value="GNK2_sf"/>
</dbReference>
<keyword evidence="10" id="KW-0067">ATP-binding</keyword>
<dbReference type="Gene3D" id="3.30.430.20">
    <property type="entry name" value="Gnk2 domain, C-X8-C-X2-C motif"/>
    <property type="match status" value="2"/>
</dbReference>
<keyword evidence="12 17" id="KW-0472">Membrane</keyword>
<evidence type="ECO:0000256" key="15">
    <source>
        <dbReference type="ARBA" id="ARBA00047558"/>
    </source>
</evidence>
<dbReference type="InterPro" id="IPR002902">
    <property type="entry name" value="GNK2"/>
</dbReference>
<dbReference type="GO" id="GO:0005886">
    <property type="term" value="C:plasma membrane"/>
    <property type="evidence" value="ECO:0007669"/>
    <property type="project" value="TreeGrafter"/>
</dbReference>
<evidence type="ECO:0000313" key="20">
    <source>
        <dbReference type="EMBL" id="MPA71618.1"/>
    </source>
</evidence>
<keyword evidence="11 17" id="KW-1133">Transmembrane helix</keyword>
<evidence type="ECO:0000256" key="16">
    <source>
        <dbReference type="ARBA" id="ARBA00047951"/>
    </source>
</evidence>
<evidence type="ECO:0000256" key="2">
    <source>
        <dbReference type="ARBA" id="ARBA00022527"/>
    </source>
</evidence>
<dbReference type="FunFam" id="1.10.510.10:FF:000129">
    <property type="entry name" value="cysteine-rich receptor-like protein kinase 10"/>
    <property type="match status" value="1"/>
</dbReference>
<evidence type="ECO:0000256" key="1">
    <source>
        <dbReference type="ARBA" id="ARBA00004167"/>
    </source>
</evidence>
<evidence type="ECO:0000256" key="14">
    <source>
        <dbReference type="ARBA" id="ARBA00023180"/>
    </source>
</evidence>
<evidence type="ECO:0000256" key="7">
    <source>
        <dbReference type="ARBA" id="ARBA00022737"/>
    </source>
</evidence>
<name>A0A5B7BSX4_DAVIN</name>
<keyword evidence="3" id="KW-0597">Phosphoprotein</keyword>
<evidence type="ECO:0000256" key="5">
    <source>
        <dbReference type="ARBA" id="ARBA00022692"/>
    </source>
</evidence>
<comment type="catalytic activity">
    <reaction evidence="15">
        <text>L-seryl-[protein] + ATP = O-phospho-L-seryl-[protein] + ADP + H(+)</text>
        <dbReference type="Rhea" id="RHEA:17989"/>
        <dbReference type="Rhea" id="RHEA-COMP:9863"/>
        <dbReference type="Rhea" id="RHEA-COMP:11604"/>
        <dbReference type="ChEBI" id="CHEBI:15378"/>
        <dbReference type="ChEBI" id="CHEBI:29999"/>
        <dbReference type="ChEBI" id="CHEBI:30616"/>
        <dbReference type="ChEBI" id="CHEBI:83421"/>
        <dbReference type="ChEBI" id="CHEBI:456216"/>
    </reaction>
</comment>
<dbReference type="PROSITE" id="PS51473">
    <property type="entry name" value="GNK2"/>
    <property type="match status" value="2"/>
</dbReference>
<evidence type="ECO:0000256" key="13">
    <source>
        <dbReference type="ARBA" id="ARBA00023170"/>
    </source>
</evidence>
<dbReference type="CDD" id="cd23509">
    <property type="entry name" value="Gnk2-like"/>
    <property type="match status" value="2"/>
</dbReference>
<evidence type="ECO:0000256" key="9">
    <source>
        <dbReference type="ARBA" id="ARBA00022777"/>
    </source>
</evidence>
<dbReference type="Pfam" id="PF00069">
    <property type="entry name" value="Pkinase"/>
    <property type="match status" value="1"/>
</dbReference>
<keyword evidence="9" id="KW-0418">Kinase</keyword>
<sequence length="699" mass="77871">MSELIIHYSPAHIAELLYFRHNVHKQDDIIAMGSSLRQISFLILIIHLVGLTLTFAQPELLYFNCTYSANYSSSSTTYGTNLNTLLSSLSSNIDRYGYNNSSIGKDPDRVTAVALCRGDVELNLCRSCVNDSISKLTQLCPNQREAIAWYDNCMLRYTNQAIVFGKMVWGPGFNKWNDKLYVPDEYLSTFHEVRRTLLLSLRDQAAAGNSRRKYATGDEQLQNYQTIYSLVQCTPDLSGTECSDCLNACMELIPDCCNRSMGGAVYKPTCNLRYELGTGAFYNATVADPPEAPPLLPPPDTLVPSGKKSNSTTRTVIIIVVPTVIFVILVYISICLRQWRQTKQKLKLIGIHEAVDGISTPESLQYDFATVRDATDDFSDTNKLGQGGFGPVYKGRRPNGQEFAVKRLSKGSGQGEAEFKNEVLLVAKLRHRNLVRLLGFCLEGTERLLIYEFVTNGSLDHFIFDTINGAKLDWNKRYKIIGGIAKGLLYLHEDSRLRIIHRDLKASNILLDAEMNAKISDFGMARCFVLDETQGNISASRIAGTYGYMAPEVLRGHISVKSDVFSFGVLVLETVSGQKISKTFGDEDNAESLLSYAWKMWREGTASNLIEPTMRNNSGSIGEITRCIHIGLLYVQENVANRPTMASVVLMLSSISLTLAVPSRPAFFLHSTVETEMPLLGPSHIFTVNEASITELYPR</sequence>
<dbReference type="FunFam" id="3.30.430.20:FF:000002">
    <property type="entry name" value="Cysteine-rich receptor-like protein kinase 10"/>
    <property type="match status" value="1"/>
</dbReference>
<dbReference type="PANTHER" id="PTHR27002:SF980">
    <property type="entry name" value="CYSTEINE-RICH RECEPTOR-LIKE PROTEIN KINASE 10 ISOFORM X1"/>
    <property type="match status" value="1"/>
</dbReference>
<keyword evidence="8" id="KW-0547">Nucleotide-binding</keyword>
<dbReference type="AlphaFoldDB" id="A0A5B7BSX4"/>
<proteinExistence type="predicted"/>
<keyword evidence="13" id="KW-0675">Receptor</keyword>
<evidence type="ECO:0000259" key="18">
    <source>
        <dbReference type="PROSITE" id="PS50011"/>
    </source>
</evidence>
<evidence type="ECO:0000256" key="12">
    <source>
        <dbReference type="ARBA" id="ARBA00023136"/>
    </source>
</evidence>
<evidence type="ECO:0008006" key="21">
    <source>
        <dbReference type="Google" id="ProtNLM"/>
    </source>
</evidence>
<evidence type="ECO:0000256" key="8">
    <source>
        <dbReference type="ARBA" id="ARBA00022741"/>
    </source>
</evidence>
<dbReference type="Gene3D" id="1.10.510.10">
    <property type="entry name" value="Transferase(Phosphotransferase) domain 1"/>
    <property type="match status" value="1"/>
</dbReference>
<evidence type="ECO:0000256" key="10">
    <source>
        <dbReference type="ARBA" id="ARBA00022840"/>
    </source>
</evidence>
<comment type="catalytic activity">
    <reaction evidence="16">
        <text>L-threonyl-[protein] + ATP = O-phospho-L-threonyl-[protein] + ADP + H(+)</text>
        <dbReference type="Rhea" id="RHEA:46608"/>
        <dbReference type="Rhea" id="RHEA-COMP:11060"/>
        <dbReference type="Rhea" id="RHEA-COMP:11605"/>
        <dbReference type="ChEBI" id="CHEBI:15378"/>
        <dbReference type="ChEBI" id="CHEBI:30013"/>
        <dbReference type="ChEBI" id="CHEBI:30616"/>
        <dbReference type="ChEBI" id="CHEBI:61977"/>
        <dbReference type="ChEBI" id="CHEBI:456216"/>
    </reaction>
</comment>
<feature type="domain" description="Gnk2-homologous" evidence="19">
    <location>
        <begin position="59"/>
        <end position="162"/>
    </location>
</feature>
<dbReference type="InterPro" id="IPR011009">
    <property type="entry name" value="Kinase-like_dom_sf"/>
</dbReference>
<dbReference type="InterPro" id="IPR008271">
    <property type="entry name" value="Ser/Thr_kinase_AS"/>
</dbReference>
<feature type="transmembrane region" description="Helical" evidence="17">
    <location>
        <begin position="316"/>
        <end position="336"/>
    </location>
</feature>
<dbReference type="Pfam" id="PF01657">
    <property type="entry name" value="Stress-antifung"/>
    <property type="match status" value="2"/>
</dbReference>
<dbReference type="PROSITE" id="PS50011">
    <property type="entry name" value="PROTEIN_KINASE_DOM"/>
    <property type="match status" value="1"/>
</dbReference>
<dbReference type="InterPro" id="IPR000719">
    <property type="entry name" value="Prot_kinase_dom"/>
</dbReference>
<dbReference type="SMART" id="SM00220">
    <property type="entry name" value="S_TKc"/>
    <property type="match status" value="1"/>
</dbReference>
<evidence type="ECO:0000259" key="19">
    <source>
        <dbReference type="PROSITE" id="PS51473"/>
    </source>
</evidence>
<reference evidence="20" key="1">
    <citation type="submission" date="2019-08" db="EMBL/GenBank/DDBJ databases">
        <title>Reference gene set and small RNA set construction with multiple tissues from Davidia involucrata Baill.</title>
        <authorList>
            <person name="Yang H."/>
            <person name="Zhou C."/>
            <person name="Li G."/>
            <person name="Wang J."/>
            <person name="Gao P."/>
            <person name="Wang M."/>
            <person name="Wang R."/>
            <person name="Zhao Y."/>
        </authorList>
    </citation>
    <scope>NUCLEOTIDE SEQUENCE</scope>
    <source>
        <tissue evidence="20">Mixed with DoveR01_LX</tissue>
    </source>
</reference>
<dbReference type="FunFam" id="3.30.200.20:FF:000142">
    <property type="entry name" value="Cysteine-rich receptor-like protein kinase 10"/>
    <property type="match status" value="1"/>
</dbReference>
<keyword evidence="7" id="KW-0677">Repeat</keyword>
<keyword evidence="2" id="KW-0723">Serine/threonine-protein kinase</keyword>
<organism evidence="20">
    <name type="scientific">Davidia involucrata</name>
    <name type="common">Dove tree</name>
    <dbReference type="NCBI Taxonomy" id="16924"/>
    <lineage>
        <taxon>Eukaryota</taxon>
        <taxon>Viridiplantae</taxon>
        <taxon>Streptophyta</taxon>
        <taxon>Embryophyta</taxon>
        <taxon>Tracheophyta</taxon>
        <taxon>Spermatophyta</taxon>
        <taxon>Magnoliopsida</taxon>
        <taxon>eudicotyledons</taxon>
        <taxon>Gunneridae</taxon>
        <taxon>Pentapetalae</taxon>
        <taxon>asterids</taxon>
        <taxon>Cornales</taxon>
        <taxon>Nyssaceae</taxon>
        <taxon>Davidia</taxon>
    </lineage>
</organism>
<dbReference type="Gene3D" id="3.30.200.20">
    <property type="entry name" value="Phosphorylase Kinase, domain 1"/>
    <property type="match status" value="1"/>
</dbReference>
<dbReference type="PROSITE" id="PS00108">
    <property type="entry name" value="PROTEIN_KINASE_ST"/>
    <property type="match status" value="1"/>
</dbReference>
<evidence type="ECO:0000256" key="11">
    <source>
        <dbReference type="ARBA" id="ARBA00022989"/>
    </source>
</evidence>
<dbReference type="GO" id="GO:0005524">
    <property type="term" value="F:ATP binding"/>
    <property type="evidence" value="ECO:0007669"/>
    <property type="project" value="UniProtKB-KW"/>
</dbReference>
<feature type="transmembrane region" description="Helical" evidence="17">
    <location>
        <begin position="39"/>
        <end position="56"/>
    </location>
</feature>
<dbReference type="GO" id="GO:0004674">
    <property type="term" value="F:protein serine/threonine kinase activity"/>
    <property type="evidence" value="ECO:0007669"/>
    <property type="project" value="UniProtKB-KW"/>
</dbReference>
<protein>
    <recommendedName>
        <fullName evidence="21">Non-specific serine/threonine protein kinase</fullName>
    </recommendedName>
</protein>
<keyword evidence="14" id="KW-0325">Glycoprotein</keyword>
<dbReference type="PANTHER" id="PTHR27002">
    <property type="entry name" value="RECEPTOR-LIKE SERINE/THREONINE-PROTEIN KINASE SD1-8"/>
    <property type="match status" value="1"/>
</dbReference>
<keyword evidence="6" id="KW-0732">Signal</keyword>
<dbReference type="GO" id="GO:0006979">
    <property type="term" value="P:response to oxidative stress"/>
    <property type="evidence" value="ECO:0007669"/>
    <property type="project" value="UniProtKB-ARBA"/>
</dbReference>
<comment type="subcellular location">
    <subcellularLocation>
        <location evidence="1">Membrane</location>
        <topology evidence="1">Single-pass membrane protein</topology>
    </subcellularLocation>
</comment>
<feature type="domain" description="Gnk2-homologous" evidence="19">
    <location>
        <begin position="169"/>
        <end position="279"/>
    </location>
</feature>
<dbReference type="SUPFAM" id="SSF56112">
    <property type="entry name" value="Protein kinase-like (PK-like)"/>
    <property type="match status" value="1"/>
</dbReference>
<feature type="domain" description="Protein kinase" evidence="18">
    <location>
        <begin position="378"/>
        <end position="667"/>
    </location>
</feature>
<dbReference type="CDD" id="cd14066">
    <property type="entry name" value="STKc_IRAK"/>
    <property type="match status" value="1"/>
</dbReference>
<dbReference type="FunFam" id="3.30.430.20:FF:000003">
    <property type="entry name" value="Cysteine-rich RLK (RECEPTOR-like protein kinase) 10"/>
    <property type="match status" value="1"/>
</dbReference>
<evidence type="ECO:0000256" key="3">
    <source>
        <dbReference type="ARBA" id="ARBA00022553"/>
    </source>
</evidence>
<dbReference type="EMBL" id="GHES01041059">
    <property type="protein sequence ID" value="MPA71618.1"/>
    <property type="molecule type" value="Transcribed_RNA"/>
</dbReference>
<evidence type="ECO:0000256" key="17">
    <source>
        <dbReference type="SAM" id="Phobius"/>
    </source>
</evidence>
<gene>
    <name evidence="20" type="ORF">Din_041059</name>
</gene>
<evidence type="ECO:0000256" key="6">
    <source>
        <dbReference type="ARBA" id="ARBA00022729"/>
    </source>
</evidence>